<dbReference type="AlphaFoldDB" id="A0AB40CHG7"/>
<comment type="subcellular location">
    <subcellularLocation>
        <location evidence="1">Cell membrane</location>
        <topology evidence="1">Single-pass type I membrane protein</topology>
    </subcellularLocation>
</comment>
<sequence length="523" mass="58306">MSECSVGPAFPMWLRTQKSLQSLGLAYAGISDTMPHWFWSLTPQLYELDLALNAIRGNVPSALQFTSPKYLLPFRDFNFIGVLVDLSSNFFEGPLPRSVANVEYLRLSNNSFSGSLPQDIHITMPKLKGLYLSMNHLSGNIPLELCQSKYLEELDVSMNLLIGEFPDCWKDDAALKVLGFSFNNLSGKIPYSVFSLPLVSLSLNNNKFSGEIPSSLQICLRLLYLDLGHNKLTGNIPTWLGDKQRGLFTLILRSNMFTGSIPPQLSLLHLRILDLSGNNLTGTIPESFGNFISMTIIMTGFYLENMYFSSSMELIVKIKSLVYYRDLPRICVIDLSENNLHGSIPHELSNLKGLQVLNLSGNHLTGEIAYQIGSITSLESLDLSRNDLLGAIPAILSNLSFLSWLNLSYNNLSGLIPRGGQLSTFNDPYVYIGNEGLCGVPLSKMCTVNATETHVDAVGSSEDEDLWFYLGIISGFVIGSWSVWVVFVWKKSWKIAYFLFAEQIINGIYVSIAVNLARLKRRE</sequence>
<dbReference type="FunFam" id="3.80.10.10:FF:000095">
    <property type="entry name" value="LRR receptor-like serine/threonine-protein kinase GSO1"/>
    <property type="match status" value="1"/>
</dbReference>
<dbReference type="SMART" id="SM00369">
    <property type="entry name" value="LRR_TYP"/>
    <property type="match status" value="5"/>
</dbReference>
<evidence type="ECO:0000256" key="10">
    <source>
        <dbReference type="ARBA" id="ARBA00023180"/>
    </source>
</evidence>
<evidence type="ECO:0000256" key="5">
    <source>
        <dbReference type="ARBA" id="ARBA00022692"/>
    </source>
</evidence>
<evidence type="ECO:0000256" key="3">
    <source>
        <dbReference type="ARBA" id="ARBA00022475"/>
    </source>
</evidence>
<dbReference type="FunFam" id="3.80.10.10:FF:000111">
    <property type="entry name" value="LRR receptor-like serine/threonine-protein kinase ERECTA"/>
    <property type="match status" value="1"/>
</dbReference>
<dbReference type="InterPro" id="IPR032675">
    <property type="entry name" value="LRR_dom_sf"/>
</dbReference>
<dbReference type="PRINTS" id="PR00019">
    <property type="entry name" value="LEURICHRPT"/>
</dbReference>
<feature type="transmembrane region" description="Helical" evidence="11">
    <location>
        <begin position="495"/>
        <end position="517"/>
    </location>
</feature>
<name>A0AB40CHG7_DIOCR</name>
<dbReference type="PANTHER" id="PTHR48063:SF112">
    <property type="entry name" value="RECEPTOR LIKE PROTEIN 30-LIKE"/>
    <property type="match status" value="1"/>
</dbReference>
<dbReference type="RefSeq" id="XP_039139285.1">
    <property type="nucleotide sequence ID" value="XM_039283351.1"/>
</dbReference>
<evidence type="ECO:0000256" key="4">
    <source>
        <dbReference type="ARBA" id="ARBA00022614"/>
    </source>
</evidence>
<evidence type="ECO:0000256" key="11">
    <source>
        <dbReference type="SAM" id="Phobius"/>
    </source>
</evidence>
<evidence type="ECO:0000313" key="12">
    <source>
        <dbReference type="Proteomes" id="UP001515500"/>
    </source>
</evidence>
<feature type="transmembrane region" description="Helical" evidence="11">
    <location>
        <begin position="466"/>
        <end position="489"/>
    </location>
</feature>
<keyword evidence="12" id="KW-1185">Reference proteome</keyword>
<dbReference type="InterPro" id="IPR003591">
    <property type="entry name" value="Leu-rich_rpt_typical-subtyp"/>
</dbReference>
<keyword evidence="5 11" id="KW-0812">Transmembrane</keyword>
<dbReference type="InterPro" id="IPR046956">
    <property type="entry name" value="RLP23-like"/>
</dbReference>
<comment type="similarity">
    <text evidence="2">Belongs to the RLP family.</text>
</comment>
<evidence type="ECO:0000256" key="7">
    <source>
        <dbReference type="ARBA" id="ARBA00022737"/>
    </source>
</evidence>
<gene>
    <name evidence="13" type="primary">LOC120276679</name>
</gene>
<keyword evidence="9 11" id="KW-0472">Membrane</keyword>
<evidence type="ECO:0000256" key="9">
    <source>
        <dbReference type="ARBA" id="ARBA00023136"/>
    </source>
</evidence>
<keyword evidence="6" id="KW-0732">Signal</keyword>
<dbReference type="SUPFAM" id="SSF52058">
    <property type="entry name" value="L domain-like"/>
    <property type="match status" value="2"/>
</dbReference>
<dbReference type="Pfam" id="PF13855">
    <property type="entry name" value="LRR_8"/>
    <property type="match status" value="1"/>
</dbReference>
<keyword evidence="8 11" id="KW-1133">Transmembrane helix</keyword>
<dbReference type="Pfam" id="PF00560">
    <property type="entry name" value="LRR_1"/>
    <property type="match status" value="7"/>
</dbReference>
<organism evidence="12 13">
    <name type="scientific">Dioscorea cayennensis subsp. rotundata</name>
    <name type="common">White Guinea yam</name>
    <name type="synonym">Dioscorea rotundata</name>
    <dbReference type="NCBI Taxonomy" id="55577"/>
    <lineage>
        <taxon>Eukaryota</taxon>
        <taxon>Viridiplantae</taxon>
        <taxon>Streptophyta</taxon>
        <taxon>Embryophyta</taxon>
        <taxon>Tracheophyta</taxon>
        <taxon>Spermatophyta</taxon>
        <taxon>Magnoliopsida</taxon>
        <taxon>Liliopsida</taxon>
        <taxon>Dioscoreales</taxon>
        <taxon>Dioscoreaceae</taxon>
        <taxon>Dioscorea</taxon>
    </lineage>
</organism>
<evidence type="ECO:0000256" key="8">
    <source>
        <dbReference type="ARBA" id="ARBA00022989"/>
    </source>
</evidence>
<dbReference type="GO" id="GO:0005886">
    <property type="term" value="C:plasma membrane"/>
    <property type="evidence" value="ECO:0007669"/>
    <property type="project" value="UniProtKB-SubCell"/>
</dbReference>
<accession>A0AB40CHG7</accession>
<dbReference type="InterPro" id="IPR001611">
    <property type="entry name" value="Leu-rich_rpt"/>
</dbReference>
<keyword evidence="3" id="KW-1003">Cell membrane</keyword>
<dbReference type="Gene3D" id="3.80.10.10">
    <property type="entry name" value="Ribonuclease Inhibitor"/>
    <property type="match status" value="1"/>
</dbReference>
<proteinExistence type="inferred from homology"/>
<keyword evidence="7" id="KW-0677">Repeat</keyword>
<reference evidence="13" key="1">
    <citation type="submission" date="2025-08" db="UniProtKB">
        <authorList>
            <consortium name="RefSeq"/>
        </authorList>
    </citation>
    <scope>IDENTIFICATION</scope>
</reference>
<keyword evidence="4" id="KW-0433">Leucine-rich repeat</keyword>
<dbReference type="GeneID" id="120276679"/>
<evidence type="ECO:0000256" key="2">
    <source>
        <dbReference type="ARBA" id="ARBA00009592"/>
    </source>
</evidence>
<keyword evidence="10" id="KW-0325">Glycoprotein</keyword>
<protein>
    <submittedName>
        <fullName evidence="13">Receptor-like protein EIX2</fullName>
    </submittedName>
</protein>
<evidence type="ECO:0000256" key="6">
    <source>
        <dbReference type="ARBA" id="ARBA00022729"/>
    </source>
</evidence>
<dbReference type="Proteomes" id="UP001515500">
    <property type="component" value="Chromosome 2"/>
</dbReference>
<evidence type="ECO:0000313" key="13">
    <source>
        <dbReference type="RefSeq" id="XP_039139285.1"/>
    </source>
</evidence>
<dbReference type="PANTHER" id="PTHR48063">
    <property type="entry name" value="LRR RECEPTOR-LIKE KINASE"/>
    <property type="match status" value="1"/>
</dbReference>
<evidence type="ECO:0000256" key="1">
    <source>
        <dbReference type="ARBA" id="ARBA00004251"/>
    </source>
</evidence>